<dbReference type="CDD" id="cd12148">
    <property type="entry name" value="fungal_TF_MHR"/>
    <property type="match status" value="1"/>
</dbReference>
<dbReference type="GO" id="GO:0008270">
    <property type="term" value="F:zinc ion binding"/>
    <property type="evidence" value="ECO:0007669"/>
    <property type="project" value="InterPro"/>
</dbReference>
<dbReference type="GO" id="GO:0000981">
    <property type="term" value="F:DNA-binding transcription factor activity, RNA polymerase II-specific"/>
    <property type="evidence" value="ECO:0007669"/>
    <property type="project" value="InterPro"/>
</dbReference>
<dbReference type="GO" id="GO:0005634">
    <property type="term" value="C:nucleus"/>
    <property type="evidence" value="ECO:0007669"/>
    <property type="project" value="UniProtKB-SubCell"/>
</dbReference>
<keyword evidence="9" id="KW-1185">Reference proteome</keyword>
<dbReference type="GO" id="GO:0006351">
    <property type="term" value="P:DNA-templated transcription"/>
    <property type="evidence" value="ECO:0007669"/>
    <property type="project" value="InterPro"/>
</dbReference>
<dbReference type="EMBL" id="KB822724">
    <property type="protein sequence ID" value="ETN37424.1"/>
    <property type="molecule type" value="Genomic_DNA"/>
</dbReference>
<dbReference type="AlphaFoldDB" id="W2RNX8"/>
<dbReference type="InParanoid" id="W2RNX8"/>
<protein>
    <recommendedName>
        <fullName evidence="7">Xylanolytic transcriptional activator regulatory domain-containing protein</fullName>
    </recommendedName>
</protein>
<evidence type="ECO:0000256" key="1">
    <source>
        <dbReference type="ARBA" id="ARBA00004123"/>
    </source>
</evidence>
<dbReference type="VEuPathDB" id="FungiDB:HMPREF1541_08415"/>
<evidence type="ECO:0000256" key="5">
    <source>
        <dbReference type="ARBA" id="ARBA00023242"/>
    </source>
</evidence>
<dbReference type="PANTHER" id="PTHR47338:SF9">
    <property type="entry name" value="ZN(II)2CYS6 TRANSCRIPTION FACTOR (EUROFUNG)"/>
    <property type="match status" value="1"/>
</dbReference>
<dbReference type="OrthoDB" id="424974at2759"/>
<dbReference type="Pfam" id="PF04082">
    <property type="entry name" value="Fungal_trans"/>
    <property type="match status" value="1"/>
</dbReference>
<keyword evidence="5" id="KW-0539">Nucleus</keyword>
<feature type="compositionally biased region" description="Low complexity" evidence="6">
    <location>
        <begin position="19"/>
        <end position="32"/>
    </location>
</feature>
<feature type="region of interest" description="Disordered" evidence="6">
    <location>
        <begin position="211"/>
        <end position="241"/>
    </location>
</feature>
<evidence type="ECO:0000313" key="9">
    <source>
        <dbReference type="Proteomes" id="UP000030752"/>
    </source>
</evidence>
<feature type="domain" description="Xylanolytic transcriptional activator regulatory" evidence="7">
    <location>
        <begin position="115"/>
        <end position="267"/>
    </location>
</feature>
<dbReference type="PANTHER" id="PTHR47338">
    <property type="entry name" value="ZN(II)2CYS6 TRANSCRIPTION FACTOR (EUROFUNG)-RELATED"/>
    <property type="match status" value="1"/>
</dbReference>
<name>W2RNX8_CYPE1</name>
<reference evidence="8 9" key="1">
    <citation type="submission" date="2013-03" db="EMBL/GenBank/DDBJ databases">
        <title>The Genome Sequence of Phialophora europaea CBS 101466.</title>
        <authorList>
            <consortium name="The Broad Institute Genomics Platform"/>
            <person name="Cuomo C."/>
            <person name="de Hoog S."/>
            <person name="Gorbushina A."/>
            <person name="Walker B."/>
            <person name="Young S.K."/>
            <person name="Zeng Q."/>
            <person name="Gargeya S."/>
            <person name="Fitzgerald M."/>
            <person name="Haas B."/>
            <person name="Abouelleil A."/>
            <person name="Allen A.W."/>
            <person name="Alvarado L."/>
            <person name="Arachchi H.M."/>
            <person name="Berlin A.M."/>
            <person name="Chapman S.B."/>
            <person name="Gainer-Dewar J."/>
            <person name="Goldberg J."/>
            <person name="Griggs A."/>
            <person name="Gujja S."/>
            <person name="Hansen M."/>
            <person name="Howarth C."/>
            <person name="Imamovic A."/>
            <person name="Ireland A."/>
            <person name="Larimer J."/>
            <person name="McCowan C."/>
            <person name="Murphy C."/>
            <person name="Pearson M."/>
            <person name="Poon T.W."/>
            <person name="Priest M."/>
            <person name="Roberts A."/>
            <person name="Saif S."/>
            <person name="Shea T."/>
            <person name="Sisk P."/>
            <person name="Sykes S."/>
            <person name="Wortman J."/>
            <person name="Nusbaum C."/>
            <person name="Birren B."/>
        </authorList>
    </citation>
    <scope>NUCLEOTIDE SEQUENCE [LARGE SCALE GENOMIC DNA]</scope>
    <source>
        <strain evidence="8 9">CBS 101466</strain>
    </source>
</reference>
<evidence type="ECO:0000256" key="4">
    <source>
        <dbReference type="ARBA" id="ARBA00023163"/>
    </source>
</evidence>
<keyword evidence="2" id="KW-0479">Metal-binding</keyword>
<accession>W2RNX8</accession>
<evidence type="ECO:0000256" key="2">
    <source>
        <dbReference type="ARBA" id="ARBA00022723"/>
    </source>
</evidence>
<evidence type="ECO:0000313" key="8">
    <source>
        <dbReference type="EMBL" id="ETN37424.1"/>
    </source>
</evidence>
<dbReference type="Proteomes" id="UP000030752">
    <property type="component" value="Unassembled WGS sequence"/>
</dbReference>
<evidence type="ECO:0000259" key="7">
    <source>
        <dbReference type="Pfam" id="PF04082"/>
    </source>
</evidence>
<feature type="compositionally biased region" description="Polar residues" evidence="6">
    <location>
        <begin position="214"/>
        <end position="229"/>
    </location>
</feature>
<dbReference type="InterPro" id="IPR007219">
    <property type="entry name" value="XnlR_reg_dom"/>
</dbReference>
<dbReference type="RefSeq" id="XP_008720956.1">
    <property type="nucleotide sequence ID" value="XM_008722734.1"/>
</dbReference>
<evidence type="ECO:0000256" key="3">
    <source>
        <dbReference type="ARBA" id="ARBA00023015"/>
    </source>
</evidence>
<sequence>MAQIHELLSAQQHVQSISQQAPASTTHASAAPLTVNGHPSGWTSSTRIESAAEVYALYCDCQPLPLLADLEKSSFAARDTGLQLAVGLLAGRFDRDGRHIVRPTQQQQQQLHLLRATVMQTIAEGPVELSTIQTLCLLCLIEFNDSSPARASTYSSLAMDLTFSAGLASEYSRSGLADFEERRRCYWSVVILKNLYGNMAGTFSFLPSDYTPKHPTSTQPPAGSSSNITEPGLPQPDDSLTGRATTQDLGILAYMTSMSELWAKTIRYAQRRGKSQQPPPWATESEYQRIMAQLMELETKMPYKYRFKPARFADYTTAELQSSRTFWSPWLVNQMLYHSLLCLLNHPLILSLQLRNFRMTMVPEVFLQHTDDLTQTHTNWVIHLIDQVKAKDFRLTDPYPAYCVAIVATIFLQQSYADDDEVRTSKQENFTKCLEFVRDLGAYWPRVAQLGNKVEQFQQVVSTSSQNAANAPDGKHYIDLRLFWEIIESCFTTELPAGPEPYFGTTLLAHRATRSADVVNGRLLPPPTRLDRGASAANTPSQRLINPGFEQLQHSLPVVDDQLSVLAQSYFAQGQDFVNLDDWWYPEQGV</sequence>
<evidence type="ECO:0000256" key="6">
    <source>
        <dbReference type="SAM" id="MobiDB-lite"/>
    </source>
</evidence>
<proteinExistence type="predicted"/>
<feature type="region of interest" description="Disordered" evidence="6">
    <location>
        <begin position="15"/>
        <end position="40"/>
    </location>
</feature>
<dbReference type="HOGENOM" id="CLU_015161_3_0_1"/>
<dbReference type="GO" id="GO:0003677">
    <property type="term" value="F:DNA binding"/>
    <property type="evidence" value="ECO:0007669"/>
    <property type="project" value="InterPro"/>
</dbReference>
<dbReference type="GeneID" id="19975754"/>
<comment type="subcellular location">
    <subcellularLocation>
        <location evidence="1">Nucleus</location>
    </subcellularLocation>
</comment>
<gene>
    <name evidence="8" type="ORF">HMPREF1541_08415</name>
</gene>
<keyword evidence="4" id="KW-0804">Transcription</keyword>
<dbReference type="InterPro" id="IPR050815">
    <property type="entry name" value="TF_fung"/>
</dbReference>
<dbReference type="STRING" id="1220924.W2RNX8"/>
<dbReference type="eggNOG" id="ENOG502QQ29">
    <property type="taxonomic scope" value="Eukaryota"/>
</dbReference>
<organism evidence="8 9">
    <name type="scientific">Cyphellophora europaea (strain CBS 101466)</name>
    <name type="common">Phialophora europaea</name>
    <dbReference type="NCBI Taxonomy" id="1220924"/>
    <lineage>
        <taxon>Eukaryota</taxon>
        <taxon>Fungi</taxon>
        <taxon>Dikarya</taxon>
        <taxon>Ascomycota</taxon>
        <taxon>Pezizomycotina</taxon>
        <taxon>Eurotiomycetes</taxon>
        <taxon>Chaetothyriomycetidae</taxon>
        <taxon>Chaetothyriales</taxon>
        <taxon>Cyphellophoraceae</taxon>
        <taxon>Cyphellophora</taxon>
    </lineage>
</organism>
<keyword evidence="3" id="KW-0805">Transcription regulation</keyword>